<evidence type="ECO:0000313" key="3">
    <source>
        <dbReference type="Proteomes" id="UP001516400"/>
    </source>
</evidence>
<organism evidence="2 3">
    <name type="scientific">Cryptolaemus montrouzieri</name>
    <dbReference type="NCBI Taxonomy" id="559131"/>
    <lineage>
        <taxon>Eukaryota</taxon>
        <taxon>Metazoa</taxon>
        <taxon>Ecdysozoa</taxon>
        <taxon>Arthropoda</taxon>
        <taxon>Hexapoda</taxon>
        <taxon>Insecta</taxon>
        <taxon>Pterygota</taxon>
        <taxon>Neoptera</taxon>
        <taxon>Endopterygota</taxon>
        <taxon>Coleoptera</taxon>
        <taxon>Polyphaga</taxon>
        <taxon>Cucujiformia</taxon>
        <taxon>Coccinelloidea</taxon>
        <taxon>Coccinellidae</taxon>
        <taxon>Scymninae</taxon>
        <taxon>Scymnini</taxon>
        <taxon>Cryptolaemus</taxon>
    </lineage>
</organism>
<dbReference type="EMBL" id="JABFTP020000165">
    <property type="protein sequence ID" value="KAL3283967.1"/>
    <property type="molecule type" value="Genomic_DNA"/>
</dbReference>
<keyword evidence="3" id="KW-1185">Reference proteome</keyword>
<evidence type="ECO:0000256" key="1">
    <source>
        <dbReference type="SAM" id="MobiDB-lite"/>
    </source>
</evidence>
<dbReference type="Proteomes" id="UP001516400">
    <property type="component" value="Unassembled WGS sequence"/>
</dbReference>
<evidence type="ECO:0000313" key="2">
    <source>
        <dbReference type="EMBL" id="KAL3283967.1"/>
    </source>
</evidence>
<feature type="region of interest" description="Disordered" evidence="1">
    <location>
        <begin position="32"/>
        <end position="52"/>
    </location>
</feature>
<proteinExistence type="predicted"/>
<reference evidence="2 3" key="1">
    <citation type="journal article" date="2021" name="BMC Biol.">
        <title>Horizontally acquired antibacterial genes associated with adaptive radiation of ladybird beetles.</title>
        <authorList>
            <person name="Li H.S."/>
            <person name="Tang X.F."/>
            <person name="Huang Y.H."/>
            <person name="Xu Z.Y."/>
            <person name="Chen M.L."/>
            <person name="Du X.Y."/>
            <person name="Qiu B.Y."/>
            <person name="Chen P.T."/>
            <person name="Zhang W."/>
            <person name="Slipinski A."/>
            <person name="Escalona H.E."/>
            <person name="Waterhouse R.M."/>
            <person name="Zwick A."/>
            <person name="Pang H."/>
        </authorList>
    </citation>
    <scope>NUCLEOTIDE SEQUENCE [LARGE SCALE GENOMIC DNA]</scope>
    <source>
        <strain evidence="2">SYSU2018</strain>
    </source>
</reference>
<dbReference type="AlphaFoldDB" id="A0ABD2NZA2"/>
<name>A0ABD2NZA2_9CUCU</name>
<protein>
    <submittedName>
        <fullName evidence="2">Uncharacterized protein</fullName>
    </submittedName>
</protein>
<feature type="region of interest" description="Disordered" evidence="1">
    <location>
        <begin position="1"/>
        <end position="20"/>
    </location>
</feature>
<accession>A0ABD2NZA2</accession>
<gene>
    <name evidence="2" type="ORF">HHI36_018138</name>
</gene>
<sequence length="133" mass="15456">MYTYSKGEDESRPKLDLRDNNNDDFIEKYVIAQNTPRDKSNTESENMAGPSSIQQYNVGDYVLDKFPVKYSYAAIINQIDNEEDEITVTFMKICDDKGHTFKIDEIDVSDVSFEQIAEKLPNPDLILKEKRRF</sequence>
<comment type="caution">
    <text evidence="2">The sequence shown here is derived from an EMBL/GenBank/DDBJ whole genome shotgun (WGS) entry which is preliminary data.</text>
</comment>
<feature type="compositionally biased region" description="Polar residues" evidence="1">
    <location>
        <begin position="43"/>
        <end position="52"/>
    </location>
</feature>